<evidence type="ECO:0000313" key="3">
    <source>
        <dbReference type="Proteomes" id="UP000709295"/>
    </source>
</evidence>
<comment type="caution">
    <text evidence="2">The sequence shown here is derived from an EMBL/GenBank/DDBJ whole genome shotgun (WGS) entry which is preliminary data.</text>
</comment>
<dbReference type="AlphaFoldDB" id="A0A8J5IG80"/>
<gene>
    <name evidence="2" type="ORF">JG688_00014243</name>
</gene>
<accession>A0A8J5IG80</accession>
<keyword evidence="1" id="KW-0732">Signal</keyword>
<name>A0A8J5IG80_9STRA</name>
<proteinExistence type="predicted"/>
<feature type="signal peptide" evidence="1">
    <location>
        <begin position="1"/>
        <end position="24"/>
    </location>
</feature>
<dbReference type="Proteomes" id="UP000709295">
    <property type="component" value="Unassembled WGS sequence"/>
</dbReference>
<keyword evidence="3" id="KW-1185">Reference proteome</keyword>
<protein>
    <recommendedName>
        <fullName evidence="4">MULE transposase domain-containing protein</fullName>
    </recommendedName>
</protein>
<evidence type="ECO:0008006" key="4">
    <source>
        <dbReference type="Google" id="ProtNLM"/>
    </source>
</evidence>
<dbReference type="EMBL" id="JAENGY010001326">
    <property type="protein sequence ID" value="KAG6950247.1"/>
    <property type="molecule type" value="Genomic_DNA"/>
</dbReference>
<sequence length="58" mass="6908">MFPDTRVLLCQFHVLMWLRGAVRGDKKVRHVSHWHIETNVLLRIKHGVFEIRDSTQLS</sequence>
<reference evidence="2" key="1">
    <citation type="submission" date="2021-01" db="EMBL/GenBank/DDBJ databases">
        <title>Phytophthora aleatoria, a newly-described species from Pinus radiata is distinct from Phytophthora cactorum isolates based on comparative genomics.</title>
        <authorList>
            <person name="Mcdougal R."/>
            <person name="Panda P."/>
            <person name="Williams N."/>
            <person name="Studholme D.J."/>
        </authorList>
    </citation>
    <scope>NUCLEOTIDE SEQUENCE</scope>
    <source>
        <strain evidence="2">NZFS 4037</strain>
    </source>
</reference>
<evidence type="ECO:0000256" key="1">
    <source>
        <dbReference type="SAM" id="SignalP"/>
    </source>
</evidence>
<feature type="chain" id="PRO_5035268558" description="MULE transposase domain-containing protein" evidence="1">
    <location>
        <begin position="25"/>
        <end position="58"/>
    </location>
</feature>
<evidence type="ECO:0000313" key="2">
    <source>
        <dbReference type="EMBL" id="KAG6950247.1"/>
    </source>
</evidence>
<organism evidence="2 3">
    <name type="scientific">Phytophthora aleatoria</name>
    <dbReference type="NCBI Taxonomy" id="2496075"/>
    <lineage>
        <taxon>Eukaryota</taxon>
        <taxon>Sar</taxon>
        <taxon>Stramenopiles</taxon>
        <taxon>Oomycota</taxon>
        <taxon>Peronosporomycetes</taxon>
        <taxon>Peronosporales</taxon>
        <taxon>Peronosporaceae</taxon>
        <taxon>Phytophthora</taxon>
    </lineage>
</organism>